<evidence type="ECO:0000313" key="1">
    <source>
        <dbReference type="EMBL" id="KAG9241266.1"/>
    </source>
</evidence>
<protein>
    <submittedName>
        <fullName evidence="1">Uncharacterized protein</fullName>
    </submittedName>
</protein>
<name>A0A9P7YWY5_9HELO</name>
<keyword evidence="2" id="KW-1185">Reference proteome</keyword>
<accession>A0A9P7YWY5</accession>
<evidence type="ECO:0000313" key="2">
    <source>
        <dbReference type="Proteomes" id="UP000887226"/>
    </source>
</evidence>
<gene>
    <name evidence="1" type="ORF">BJ878DRAFT_240327</name>
</gene>
<reference evidence="1" key="1">
    <citation type="journal article" date="2021" name="IMA Fungus">
        <title>Genomic characterization of three marine fungi, including Emericellopsis atlantica sp. nov. with signatures of a generalist lifestyle and marine biomass degradation.</title>
        <authorList>
            <person name="Hagestad O.C."/>
            <person name="Hou L."/>
            <person name="Andersen J.H."/>
            <person name="Hansen E.H."/>
            <person name="Altermark B."/>
            <person name="Li C."/>
            <person name="Kuhnert E."/>
            <person name="Cox R.J."/>
            <person name="Crous P.W."/>
            <person name="Spatafora J.W."/>
            <person name="Lail K."/>
            <person name="Amirebrahimi M."/>
            <person name="Lipzen A."/>
            <person name="Pangilinan J."/>
            <person name="Andreopoulos W."/>
            <person name="Hayes R.D."/>
            <person name="Ng V."/>
            <person name="Grigoriev I.V."/>
            <person name="Jackson S.A."/>
            <person name="Sutton T.D.S."/>
            <person name="Dobson A.D.W."/>
            <person name="Rama T."/>
        </authorList>
    </citation>
    <scope>NUCLEOTIDE SEQUENCE</scope>
    <source>
        <strain evidence="1">TRa3180A</strain>
    </source>
</reference>
<organism evidence="1 2">
    <name type="scientific">Calycina marina</name>
    <dbReference type="NCBI Taxonomy" id="1763456"/>
    <lineage>
        <taxon>Eukaryota</taxon>
        <taxon>Fungi</taxon>
        <taxon>Dikarya</taxon>
        <taxon>Ascomycota</taxon>
        <taxon>Pezizomycotina</taxon>
        <taxon>Leotiomycetes</taxon>
        <taxon>Helotiales</taxon>
        <taxon>Pezizellaceae</taxon>
        <taxon>Calycina</taxon>
    </lineage>
</organism>
<proteinExistence type="predicted"/>
<dbReference type="AlphaFoldDB" id="A0A9P7YWY5"/>
<comment type="caution">
    <text evidence="1">The sequence shown here is derived from an EMBL/GenBank/DDBJ whole genome shotgun (WGS) entry which is preliminary data.</text>
</comment>
<dbReference type="EMBL" id="MU254240">
    <property type="protein sequence ID" value="KAG9241266.1"/>
    <property type="molecule type" value="Genomic_DNA"/>
</dbReference>
<sequence>MKLHVDHRDNLFPVTTTPDVFKVYRDSRGTAIAACSSLRMYENEETRRCQLYFQPILTIIHLRLVYTVFRRHFPFRHEKYVLAMLKDALSANDREKIARLALVPISLTKAIVYTLCSWAHLAGDVCYQAVPSSTKQDFSNLKTFCAVGLPYLIQGTTATTRGNYNESNRRFVGEVIGAVKNKSPSLSDALTVGFVVVSDFCEY</sequence>
<dbReference type="Proteomes" id="UP000887226">
    <property type="component" value="Unassembled WGS sequence"/>
</dbReference>